<sequence length="248" mass="28932">MKKRTLSSSMANVARMQQLLQIFIYKDIRIENKQNYVKMASSQENSNENSYWSRQRSNSSSGSRRKFTYQSKGFSKTLSNKPKISRTDFDFYHISLIQEPKPVRLSRKISEKLNLDENFFDKILFIDAARFSKLNNYFEVAGTERQINPAALGEIGSRSGSGVQCYEISFSRYTWFYTEHHRTLTRHCISLKQLKLTIQFIRMLGRWVIVAHSSFSTLVSEAFASQCLRYLLVNSSLLLMVAYYLISR</sequence>
<reference evidence="2 3" key="2">
    <citation type="journal article" date="2010" name="Nucleic Acids Res.">
        <title>BeetleBase in 2010: revisions to provide comprehensive genomic information for Tribolium castaneum.</title>
        <authorList>
            <person name="Kim H.S."/>
            <person name="Murphy T."/>
            <person name="Xia J."/>
            <person name="Caragea D."/>
            <person name="Park Y."/>
            <person name="Beeman R.W."/>
            <person name="Lorenzen M.D."/>
            <person name="Butcher S."/>
            <person name="Manak J.R."/>
            <person name="Brown S.J."/>
        </authorList>
    </citation>
    <scope>NUCLEOTIDE SEQUENCE [LARGE SCALE GENOMIC DNA]</scope>
    <source>
        <strain evidence="2 3">Georgia GA2</strain>
    </source>
</reference>
<dbReference type="HOGENOM" id="CLU_1121372_0_0_1"/>
<reference evidence="2 3" key="1">
    <citation type="journal article" date="2008" name="Nature">
        <title>The genome of the model beetle and pest Tribolium castaneum.</title>
        <authorList>
            <consortium name="Tribolium Genome Sequencing Consortium"/>
            <person name="Richards S."/>
            <person name="Gibbs R.A."/>
            <person name="Weinstock G.M."/>
            <person name="Brown S.J."/>
            <person name="Denell R."/>
            <person name="Beeman R.W."/>
            <person name="Gibbs R."/>
            <person name="Beeman R.W."/>
            <person name="Brown S.J."/>
            <person name="Bucher G."/>
            <person name="Friedrich M."/>
            <person name="Grimmelikhuijzen C.J."/>
            <person name="Klingler M."/>
            <person name="Lorenzen M."/>
            <person name="Richards S."/>
            <person name="Roth S."/>
            <person name="Schroder R."/>
            <person name="Tautz D."/>
            <person name="Zdobnov E.M."/>
            <person name="Muzny D."/>
            <person name="Gibbs R.A."/>
            <person name="Weinstock G.M."/>
            <person name="Attaway T."/>
            <person name="Bell S."/>
            <person name="Buhay C.J."/>
            <person name="Chandrabose M.N."/>
            <person name="Chavez D."/>
            <person name="Clerk-Blankenburg K.P."/>
            <person name="Cree A."/>
            <person name="Dao M."/>
            <person name="Davis C."/>
            <person name="Chacko J."/>
            <person name="Dinh H."/>
            <person name="Dugan-Rocha S."/>
            <person name="Fowler G."/>
            <person name="Garner T.T."/>
            <person name="Garnes J."/>
            <person name="Gnirke A."/>
            <person name="Hawes A."/>
            <person name="Hernandez J."/>
            <person name="Hines S."/>
            <person name="Holder M."/>
            <person name="Hume J."/>
            <person name="Jhangiani S.N."/>
            <person name="Joshi V."/>
            <person name="Khan Z.M."/>
            <person name="Jackson L."/>
            <person name="Kovar C."/>
            <person name="Kowis A."/>
            <person name="Lee S."/>
            <person name="Lewis L.R."/>
            <person name="Margolis J."/>
            <person name="Morgan M."/>
            <person name="Nazareth L.V."/>
            <person name="Nguyen N."/>
            <person name="Okwuonu G."/>
            <person name="Parker D."/>
            <person name="Richards S."/>
            <person name="Ruiz S.J."/>
            <person name="Santibanez J."/>
            <person name="Savard J."/>
            <person name="Scherer S.E."/>
            <person name="Schneider B."/>
            <person name="Sodergren E."/>
            <person name="Tautz D."/>
            <person name="Vattahil S."/>
            <person name="Villasana D."/>
            <person name="White C.S."/>
            <person name="Wright R."/>
            <person name="Park Y."/>
            <person name="Beeman R.W."/>
            <person name="Lord J."/>
            <person name="Oppert B."/>
            <person name="Lorenzen M."/>
            <person name="Brown S."/>
            <person name="Wang L."/>
            <person name="Savard J."/>
            <person name="Tautz D."/>
            <person name="Richards S."/>
            <person name="Weinstock G."/>
            <person name="Gibbs R.A."/>
            <person name="Liu Y."/>
            <person name="Worley K."/>
            <person name="Weinstock G."/>
            <person name="Elsik C.G."/>
            <person name="Reese J.T."/>
            <person name="Elhaik E."/>
            <person name="Landan G."/>
            <person name="Graur D."/>
            <person name="Arensburger P."/>
            <person name="Atkinson P."/>
            <person name="Beeman R.W."/>
            <person name="Beidler J."/>
            <person name="Brown S.J."/>
            <person name="Demuth J.P."/>
            <person name="Drury D.W."/>
            <person name="Du Y.Z."/>
            <person name="Fujiwara H."/>
            <person name="Lorenzen M."/>
            <person name="Maselli V."/>
            <person name="Osanai M."/>
            <person name="Park Y."/>
            <person name="Robertson H.M."/>
            <person name="Tu Z."/>
            <person name="Wang J.J."/>
            <person name="Wang S."/>
            <person name="Richards S."/>
            <person name="Song H."/>
            <person name="Zhang L."/>
            <person name="Sodergren E."/>
            <person name="Werner D."/>
            <person name="Stanke M."/>
            <person name="Morgenstern B."/>
            <person name="Solovyev V."/>
            <person name="Kosarev P."/>
            <person name="Brown G."/>
            <person name="Chen H.C."/>
            <person name="Ermolaeva O."/>
            <person name="Hlavina W."/>
            <person name="Kapustin Y."/>
            <person name="Kiryutin B."/>
            <person name="Kitts P."/>
            <person name="Maglott D."/>
            <person name="Pruitt K."/>
            <person name="Sapojnikov V."/>
            <person name="Souvorov A."/>
            <person name="Mackey A.J."/>
            <person name="Waterhouse R.M."/>
            <person name="Wyder S."/>
            <person name="Zdobnov E.M."/>
            <person name="Zdobnov E.M."/>
            <person name="Wyder S."/>
            <person name="Kriventseva E.V."/>
            <person name="Kadowaki T."/>
            <person name="Bork P."/>
            <person name="Aranda M."/>
            <person name="Bao R."/>
            <person name="Beermann A."/>
            <person name="Berns N."/>
            <person name="Bolognesi R."/>
            <person name="Bonneton F."/>
            <person name="Bopp D."/>
            <person name="Brown S.J."/>
            <person name="Bucher G."/>
            <person name="Butts T."/>
            <person name="Chaumot A."/>
            <person name="Denell R.E."/>
            <person name="Ferrier D.E."/>
            <person name="Friedrich M."/>
            <person name="Gordon C.M."/>
            <person name="Jindra M."/>
            <person name="Klingler M."/>
            <person name="Lan Q."/>
            <person name="Lattorff H.M."/>
            <person name="Laudet V."/>
            <person name="von Levetsow C."/>
            <person name="Liu Z."/>
            <person name="Lutz R."/>
            <person name="Lynch J.A."/>
            <person name="da Fonseca R.N."/>
            <person name="Posnien N."/>
            <person name="Reuter R."/>
            <person name="Roth S."/>
            <person name="Savard J."/>
            <person name="Schinko J.B."/>
            <person name="Schmitt C."/>
            <person name="Schoppmeier M."/>
            <person name="Schroder R."/>
            <person name="Shippy T.D."/>
            <person name="Simonnet F."/>
            <person name="Marques-Souza H."/>
            <person name="Tautz D."/>
            <person name="Tomoyasu Y."/>
            <person name="Trauner J."/>
            <person name="Van der Zee M."/>
            <person name="Vervoort M."/>
            <person name="Wittkopp N."/>
            <person name="Wimmer E.A."/>
            <person name="Yang X."/>
            <person name="Jones A.K."/>
            <person name="Sattelle D.B."/>
            <person name="Ebert P.R."/>
            <person name="Nelson D."/>
            <person name="Scott J.G."/>
            <person name="Beeman R.W."/>
            <person name="Muthukrishnan S."/>
            <person name="Kramer K.J."/>
            <person name="Arakane Y."/>
            <person name="Beeman R.W."/>
            <person name="Zhu Q."/>
            <person name="Hogenkamp D."/>
            <person name="Dixit R."/>
            <person name="Oppert B."/>
            <person name="Jiang H."/>
            <person name="Zou Z."/>
            <person name="Marshall J."/>
            <person name="Elpidina E."/>
            <person name="Vinokurov K."/>
            <person name="Oppert C."/>
            <person name="Zou Z."/>
            <person name="Evans J."/>
            <person name="Lu Z."/>
            <person name="Zhao P."/>
            <person name="Sumathipala N."/>
            <person name="Altincicek B."/>
            <person name="Vilcinskas A."/>
            <person name="Williams M."/>
            <person name="Hultmark D."/>
            <person name="Hetru C."/>
            <person name="Jiang H."/>
            <person name="Grimmelikhuijzen C.J."/>
            <person name="Hauser F."/>
            <person name="Cazzamali G."/>
            <person name="Williamson M."/>
            <person name="Park Y."/>
            <person name="Li B."/>
            <person name="Tanaka Y."/>
            <person name="Predel R."/>
            <person name="Neupert S."/>
            <person name="Schachtner J."/>
            <person name="Verleyen P."/>
            <person name="Raible F."/>
            <person name="Bork P."/>
            <person name="Friedrich M."/>
            <person name="Walden K.K."/>
            <person name="Robertson H.M."/>
            <person name="Angeli S."/>
            <person name="Foret S."/>
            <person name="Bucher G."/>
            <person name="Schuetz S."/>
            <person name="Maleszka R."/>
            <person name="Wimmer E.A."/>
            <person name="Beeman R.W."/>
            <person name="Lorenzen M."/>
            <person name="Tomoyasu Y."/>
            <person name="Miller S.C."/>
            <person name="Grossmann D."/>
            <person name="Bucher G."/>
        </authorList>
    </citation>
    <scope>NUCLEOTIDE SEQUENCE [LARGE SCALE GENOMIC DNA]</scope>
    <source>
        <strain evidence="2 3">Georgia GA2</strain>
    </source>
</reference>
<evidence type="ECO:0000313" key="3">
    <source>
        <dbReference type="Proteomes" id="UP000007266"/>
    </source>
</evidence>
<feature type="region of interest" description="Disordered" evidence="1">
    <location>
        <begin position="47"/>
        <end position="66"/>
    </location>
</feature>
<name>D7EHP4_TRICA</name>
<accession>D7EHP4</accession>
<evidence type="ECO:0000256" key="1">
    <source>
        <dbReference type="SAM" id="MobiDB-lite"/>
    </source>
</evidence>
<dbReference type="InParanoid" id="D7EHP4"/>
<dbReference type="EMBL" id="KQ973114">
    <property type="protein sequence ID" value="EFA12144.1"/>
    <property type="molecule type" value="Genomic_DNA"/>
</dbReference>
<feature type="compositionally biased region" description="Low complexity" evidence="1">
    <location>
        <begin position="50"/>
        <end position="62"/>
    </location>
</feature>
<keyword evidence="3" id="KW-1185">Reference proteome</keyword>
<dbReference type="AlphaFoldDB" id="D7EHP4"/>
<dbReference type="Proteomes" id="UP000007266">
    <property type="component" value="Unassembled WGS sequence"/>
</dbReference>
<proteinExistence type="predicted"/>
<protein>
    <submittedName>
        <fullName evidence="2">Uncharacterized protein</fullName>
    </submittedName>
</protein>
<evidence type="ECO:0000313" key="2">
    <source>
        <dbReference type="EMBL" id="EFA12144.1"/>
    </source>
</evidence>
<organism evidence="2 3">
    <name type="scientific">Tribolium castaneum</name>
    <name type="common">Red flour beetle</name>
    <dbReference type="NCBI Taxonomy" id="7070"/>
    <lineage>
        <taxon>Eukaryota</taxon>
        <taxon>Metazoa</taxon>
        <taxon>Ecdysozoa</taxon>
        <taxon>Arthropoda</taxon>
        <taxon>Hexapoda</taxon>
        <taxon>Insecta</taxon>
        <taxon>Pterygota</taxon>
        <taxon>Neoptera</taxon>
        <taxon>Endopterygota</taxon>
        <taxon>Coleoptera</taxon>
        <taxon>Polyphaga</taxon>
        <taxon>Cucujiformia</taxon>
        <taxon>Tenebrionidae</taxon>
        <taxon>Tenebrionidae incertae sedis</taxon>
        <taxon>Tribolium</taxon>
    </lineage>
</organism>
<gene>
    <name evidence="2" type="primary">GLEAN_02291</name>
    <name evidence="2" type="ORF">TcasGA2_TC002291</name>
</gene>